<dbReference type="EMBL" id="LHPF02000022">
    <property type="protein sequence ID" value="PSC70075.1"/>
    <property type="molecule type" value="Genomic_DNA"/>
</dbReference>
<comment type="caution">
    <text evidence="13">The sequence shown here is derived from an EMBL/GenBank/DDBJ whole genome shotgun (WGS) entry which is preliminary data.</text>
</comment>
<dbReference type="AlphaFoldDB" id="A0A2P6V7K7"/>
<evidence type="ECO:0000256" key="7">
    <source>
        <dbReference type="ARBA" id="ARBA00022968"/>
    </source>
</evidence>
<organism evidence="13 14">
    <name type="scientific">Micractinium conductrix</name>
    <dbReference type="NCBI Taxonomy" id="554055"/>
    <lineage>
        <taxon>Eukaryota</taxon>
        <taxon>Viridiplantae</taxon>
        <taxon>Chlorophyta</taxon>
        <taxon>core chlorophytes</taxon>
        <taxon>Trebouxiophyceae</taxon>
        <taxon>Chlorellales</taxon>
        <taxon>Chlorellaceae</taxon>
        <taxon>Chlorella clade</taxon>
        <taxon>Micractinium</taxon>
    </lineage>
</organism>
<dbReference type="InterPro" id="IPR022751">
    <property type="entry name" value="Alpha_mannosyltransferase"/>
</dbReference>
<feature type="region of interest" description="Disordered" evidence="12">
    <location>
        <begin position="109"/>
        <end position="135"/>
    </location>
</feature>
<dbReference type="PANTHER" id="PTHR31646">
    <property type="entry name" value="ALPHA-1,2-MANNOSYLTRANSFERASE MNN2"/>
    <property type="match status" value="1"/>
</dbReference>
<comment type="subcellular location">
    <subcellularLocation>
        <location evidence="11">Endomembrane system</location>
        <topology evidence="11">Single-pass membrane protein</topology>
    </subcellularLocation>
    <subcellularLocation>
        <location evidence="1">Golgi apparatus membrane</location>
    </subcellularLocation>
    <subcellularLocation>
        <location evidence="2">Membrane</location>
        <topology evidence="2">Single-pass type II membrane protein</topology>
    </subcellularLocation>
</comment>
<feature type="compositionally biased region" description="Low complexity" evidence="12">
    <location>
        <begin position="109"/>
        <end position="131"/>
    </location>
</feature>
<evidence type="ECO:0000256" key="3">
    <source>
        <dbReference type="ARBA" id="ARBA00007879"/>
    </source>
</evidence>
<evidence type="ECO:0000256" key="8">
    <source>
        <dbReference type="ARBA" id="ARBA00022989"/>
    </source>
</evidence>
<evidence type="ECO:0000256" key="9">
    <source>
        <dbReference type="ARBA" id="ARBA00023034"/>
    </source>
</evidence>
<evidence type="ECO:0000313" key="14">
    <source>
        <dbReference type="Proteomes" id="UP000239649"/>
    </source>
</evidence>
<comment type="similarity">
    <text evidence="4">Belongs to the MNN1/MNT family.</text>
</comment>
<evidence type="ECO:0000256" key="12">
    <source>
        <dbReference type="SAM" id="MobiDB-lite"/>
    </source>
</evidence>
<comment type="similarity">
    <text evidence="3">Belongs to the alkB family.</text>
</comment>
<dbReference type="Pfam" id="PF11051">
    <property type="entry name" value="Mannosyl_trans3"/>
    <property type="match status" value="2"/>
</dbReference>
<dbReference type="STRING" id="554055.A0A2P6V7K7"/>
<sequence length="630" mass="67132">MIAQAPGSEGLGGRRLQNLGGVVHQKGLIAAPLPSWLQPLLARLAGELGIFGEGGALPNHVLINAYEPGEGIMPHEDGPLYHPAVAILSLGHPAVVRFARKRGGGGDAAAAGGAGAAAAPPSQQPDAAPAAEGAEVPRHSVAGQLAASVVCQPRSLLVFRDDAYTDCLHGILEAEVEDIDSSAMAPRGRPESRGGLRGRHTAIALAAAIVLALTVGSALAPAPRRVLLAAAFSAGGSGCTGGDPPALAAAGAAAVQAAAGLDDLVEAVDTFKDLVGSHGRELEHLWRGRLERLPEQGIVCAAGSPYTLANAFVSLHVLRHHLRCKLPATVMYWGRVAGDVPSPETMQFMQEHISDLSFVDASALPWPAWHRAFSDDLDSWKYEDGWKLKAFVLYAAPYKHVMFLDADATPALDPTVLFDHPQYHQSGSMYWPDMWRGSPDLFHTLGMPQIGRERQTESGIFLVDRARHWLAVEWALWLNVNERITYKLAYGDKDTFRAAFHLAGTPRAFYQVPHPLGLMLQPAEARQRGGYTNRGFLQAHPNGTSMFIHRVSGAKYDPSSDDPKPITHVTVPSVQYFVDKISQGGHVGRALAAADAAFCLLRAAMQNAAAGSALFQLQQPRDDGSSSLGR</sequence>
<evidence type="ECO:0000256" key="1">
    <source>
        <dbReference type="ARBA" id="ARBA00004394"/>
    </source>
</evidence>
<dbReference type="GO" id="GO:0046354">
    <property type="term" value="P:mannan biosynthetic process"/>
    <property type="evidence" value="ECO:0007669"/>
    <property type="project" value="TreeGrafter"/>
</dbReference>
<dbReference type="OrthoDB" id="548229at2759"/>
<keyword evidence="9" id="KW-0333">Golgi apparatus</keyword>
<proteinExistence type="inferred from homology"/>
<dbReference type="GO" id="GO:0000026">
    <property type="term" value="F:alpha-1,2-mannosyltransferase activity"/>
    <property type="evidence" value="ECO:0007669"/>
    <property type="project" value="TreeGrafter"/>
</dbReference>
<evidence type="ECO:0000313" key="13">
    <source>
        <dbReference type="EMBL" id="PSC70075.1"/>
    </source>
</evidence>
<name>A0A2P6V7K7_9CHLO</name>
<dbReference type="InterPro" id="IPR037151">
    <property type="entry name" value="AlkB-like_sf"/>
</dbReference>
<reference evidence="13 14" key="1">
    <citation type="journal article" date="2018" name="Plant J.">
        <title>Genome sequences of Chlorella sorokiniana UTEX 1602 and Micractinium conductrix SAG 241.80: implications to maltose excretion by a green alga.</title>
        <authorList>
            <person name="Arriola M.B."/>
            <person name="Velmurugan N."/>
            <person name="Zhang Y."/>
            <person name="Plunkett M.H."/>
            <person name="Hondzo H."/>
            <person name="Barney B.M."/>
        </authorList>
    </citation>
    <scope>NUCLEOTIDE SEQUENCE [LARGE SCALE GENOMIC DNA]</scope>
    <source>
        <strain evidence="13 14">SAG 241.80</strain>
    </source>
</reference>
<evidence type="ECO:0000256" key="11">
    <source>
        <dbReference type="ARBA" id="ARBA00037847"/>
    </source>
</evidence>
<keyword evidence="5" id="KW-0808">Transferase</keyword>
<keyword evidence="7" id="KW-0735">Signal-anchor</keyword>
<evidence type="ECO:0000256" key="2">
    <source>
        <dbReference type="ARBA" id="ARBA00004606"/>
    </source>
</evidence>
<keyword evidence="10" id="KW-0472">Membrane</keyword>
<dbReference type="InterPro" id="IPR029044">
    <property type="entry name" value="Nucleotide-diphossugar_trans"/>
</dbReference>
<accession>A0A2P6V7K7</accession>
<evidence type="ECO:0000256" key="4">
    <source>
        <dbReference type="ARBA" id="ARBA00009105"/>
    </source>
</evidence>
<gene>
    <name evidence="13" type="ORF">C2E20_6457</name>
</gene>
<evidence type="ECO:0000256" key="10">
    <source>
        <dbReference type="ARBA" id="ARBA00023136"/>
    </source>
</evidence>
<protein>
    <submittedName>
        <fullName evidence="13">Alpha-ketoglutarate-dependent dioxygenase alkB-like protein 6</fullName>
    </submittedName>
</protein>
<evidence type="ECO:0000256" key="6">
    <source>
        <dbReference type="ARBA" id="ARBA00022692"/>
    </source>
</evidence>
<keyword evidence="6" id="KW-0812">Transmembrane</keyword>
<dbReference type="GO" id="GO:0051213">
    <property type="term" value="F:dioxygenase activity"/>
    <property type="evidence" value="ECO:0007669"/>
    <property type="project" value="UniProtKB-KW"/>
</dbReference>
<keyword evidence="14" id="KW-1185">Reference proteome</keyword>
<dbReference type="GO" id="GO:0000139">
    <property type="term" value="C:Golgi membrane"/>
    <property type="evidence" value="ECO:0007669"/>
    <property type="project" value="UniProtKB-SubCell"/>
</dbReference>
<dbReference type="Proteomes" id="UP000239649">
    <property type="component" value="Unassembled WGS sequence"/>
</dbReference>
<dbReference type="SUPFAM" id="SSF51197">
    <property type="entry name" value="Clavaminate synthase-like"/>
    <property type="match status" value="1"/>
</dbReference>
<dbReference type="Gene3D" id="2.60.120.590">
    <property type="entry name" value="Alpha-ketoglutarate-dependent dioxygenase AlkB-like"/>
    <property type="match status" value="1"/>
</dbReference>
<dbReference type="PANTHER" id="PTHR31646:SF1">
    <property type="entry name" value="ALPHA-1,2-MANNOSYLTRANSFERASE MNN2"/>
    <property type="match status" value="1"/>
</dbReference>
<dbReference type="SUPFAM" id="SSF53448">
    <property type="entry name" value="Nucleotide-diphospho-sugar transferases"/>
    <property type="match status" value="1"/>
</dbReference>
<evidence type="ECO:0000256" key="5">
    <source>
        <dbReference type="ARBA" id="ARBA00022679"/>
    </source>
</evidence>
<keyword evidence="8" id="KW-1133">Transmembrane helix</keyword>